<keyword evidence="2" id="KW-1185">Reference proteome</keyword>
<evidence type="ECO:0000313" key="3">
    <source>
        <dbReference type="RefSeq" id="XP_014677441.1"/>
    </source>
</evidence>
<protein>
    <submittedName>
        <fullName evidence="3">Protein rogdi-like</fullName>
    </submittedName>
</protein>
<comment type="similarity">
    <text evidence="1">Belongs to the rogdi family.</text>
</comment>
<reference evidence="3" key="1">
    <citation type="submission" date="2025-08" db="UniProtKB">
        <authorList>
            <consortium name="RefSeq"/>
        </authorList>
    </citation>
    <scope>IDENTIFICATION</scope>
</reference>
<dbReference type="RefSeq" id="XP_014677441.1">
    <property type="nucleotide sequence ID" value="XM_014821955.1"/>
</dbReference>
<dbReference type="GeneID" id="106817293"/>
<dbReference type="PANTHER" id="PTHR13618">
    <property type="entry name" value="LEUCINE ZIPPER CONTAINING TRANSCRIPTION FACTOR LZF1"/>
    <property type="match status" value="1"/>
</dbReference>
<dbReference type="Pfam" id="PF10259">
    <property type="entry name" value="Rogdi_lz"/>
    <property type="match status" value="1"/>
</dbReference>
<dbReference type="InterPro" id="IPR028241">
    <property type="entry name" value="RAVE2/Rogdi"/>
</dbReference>
<proteinExistence type="inferred from homology"/>
<dbReference type="Proteomes" id="UP000695022">
    <property type="component" value="Unplaced"/>
</dbReference>
<organism evidence="2 3">
    <name type="scientific">Priapulus caudatus</name>
    <name type="common">Priapulid worm</name>
    <dbReference type="NCBI Taxonomy" id="37621"/>
    <lineage>
        <taxon>Eukaryota</taxon>
        <taxon>Metazoa</taxon>
        <taxon>Ecdysozoa</taxon>
        <taxon>Scalidophora</taxon>
        <taxon>Priapulida</taxon>
        <taxon>Priapulimorpha</taxon>
        <taxon>Priapulimorphida</taxon>
        <taxon>Priapulidae</taxon>
        <taxon>Priapulus</taxon>
    </lineage>
</organism>
<dbReference type="PANTHER" id="PTHR13618:SF1">
    <property type="entry name" value="PROTEIN ROGDI HOMOLOG"/>
    <property type="match status" value="1"/>
</dbReference>
<evidence type="ECO:0000313" key="2">
    <source>
        <dbReference type="Proteomes" id="UP000695022"/>
    </source>
</evidence>
<gene>
    <name evidence="3" type="primary">LOC106817293</name>
</gene>
<sequence length="145" mass="16134">MDSHECARRFPLRIPGVENIVKPEKFLLTSPSADSIKCVATLLGDNICQADIVLKVFKHTSQTHKTHILPDSPWKLQQIQDAGNHLLEAMEKLSSRGTKVFSSGAEVVQLMAEIMGCLIRGRSGLVMPKKKTIEELMHSPNMVRC</sequence>
<evidence type="ECO:0000256" key="1">
    <source>
        <dbReference type="ARBA" id="ARBA00005535"/>
    </source>
</evidence>
<accession>A0ABM1EZ20</accession>
<name>A0ABM1EZ20_PRICU</name>